<dbReference type="RefSeq" id="WP_318798667.1">
    <property type="nucleotide sequence ID" value="NZ_JARUJP010000018.1"/>
</dbReference>
<feature type="domain" description="DUF5667" evidence="4">
    <location>
        <begin position="35"/>
        <end position="156"/>
    </location>
</feature>
<dbReference type="Proteomes" id="UP001281656">
    <property type="component" value="Unassembled WGS sequence"/>
</dbReference>
<evidence type="ECO:0000313" key="6">
    <source>
        <dbReference type="Proteomes" id="UP001281656"/>
    </source>
</evidence>
<proteinExistence type="predicted"/>
<evidence type="ECO:0000259" key="4">
    <source>
        <dbReference type="Pfam" id="PF18915"/>
    </source>
</evidence>
<feature type="compositionally biased region" description="Polar residues" evidence="2">
    <location>
        <begin position="285"/>
        <end position="297"/>
    </location>
</feature>
<feature type="compositionally biased region" description="Basic and acidic residues" evidence="2">
    <location>
        <begin position="260"/>
        <end position="284"/>
    </location>
</feature>
<dbReference type="InterPro" id="IPR043725">
    <property type="entry name" value="DUF5667"/>
</dbReference>
<dbReference type="Pfam" id="PF18915">
    <property type="entry name" value="DUF5667"/>
    <property type="match status" value="1"/>
</dbReference>
<name>A0ABU4JVV8_9CLOT</name>
<dbReference type="EMBL" id="JARUJP010000018">
    <property type="protein sequence ID" value="MDW8802303.1"/>
    <property type="molecule type" value="Genomic_DNA"/>
</dbReference>
<feature type="coiled-coil region" evidence="1">
    <location>
        <begin position="94"/>
        <end position="149"/>
    </location>
</feature>
<keyword evidence="3" id="KW-0732">Signal</keyword>
<feature type="signal peptide" evidence="3">
    <location>
        <begin position="1"/>
        <end position="23"/>
    </location>
</feature>
<accession>A0ABU4JVV8</accession>
<protein>
    <submittedName>
        <fullName evidence="5">DUF5667 domain-containing protein</fullName>
    </submittedName>
</protein>
<gene>
    <name evidence="5" type="ORF">P8V03_14200</name>
</gene>
<sequence length="363" mass="40361">MKKLILFITALTVSLNITGKVLADGSVETLKEQAGVTPDSTILYPIDKAIDNIKINLSTGENKAEVLIEVAEERLGESEVMAEKEKTDLSNEAINDYNNKMNDAVDKVQETVEKTTVDKEQDSEKLDKLKNLEEKISERQEKSIEVLKNLQSKLPDKAKETIALVIEMQTAKKEAIIAVAKERQALIEEKKAVKEAEKKLEEIKKSGNAEEIKIAENTLKEKQEALTAQKEKFSKIVAEKKEVMKGGVGQLKKQLKAEVKNGTITKEEGKEAVKAAESIKEDSKVLTNEQLKASNSEASKDSSKTLNSTGNSSTAPKAVNNTGSVEINVKVEKEHKDEKKDKKEKIKENKKENKDKDKEKNED</sequence>
<reference evidence="5 6" key="1">
    <citation type="submission" date="2023-04" db="EMBL/GenBank/DDBJ databases">
        <title>Clostridium tannerae sp. nov., isolated from the fecal material of an alpaca.</title>
        <authorList>
            <person name="Miller S."/>
            <person name="Hendry M."/>
            <person name="King J."/>
            <person name="Sankaranarayanan K."/>
            <person name="Lawson P.A."/>
        </authorList>
    </citation>
    <scope>NUCLEOTIDE SEQUENCE [LARGE SCALE GENOMIC DNA]</scope>
    <source>
        <strain evidence="5 6">A1-XYC3</strain>
    </source>
</reference>
<keyword evidence="1" id="KW-0175">Coiled coil</keyword>
<feature type="compositionally biased region" description="Polar residues" evidence="2">
    <location>
        <begin position="304"/>
        <end position="325"/>
    </location>
</feature>
<feature type="region of interest" description="Disordered" evidence="2">
    <location>
        <begin position="260"/>
        <end position="363"/>
    </location>
</feature>
<feature type="compositionally biased region" description="Basic and acidic residues" evidence="2">
    <location>
        <begin position="329"/>
        <end position="363"/>
    </location>
</feature>
<evidence type="ECO:0000256" key="1">
    <source>
        <dbReference type="SAM" id="Coils"/>
    </source>
</evidence>
<organism evidence="5 6">
    <name type="scientific">Clostridium tanneri</name>
    <dbReference type="NCBI Taxonomy" id="3037988"/>
    <lineage>
        <taxon>Bacteria</taxon>
        <taxon>Bacillati</taxon>
        <taxon>Bacillota</taxon>
        <taxon>Clostridia</taxon>
        <taxon>Eubacteriales</taxon>
        <taxon>Clostridiaceae</taxon>
        <taxon>Clostridium</taxon>
    </lineage>
</organism>
<comment type="caution">
    <text evidence="5">The sequence shown here is derived from an EMBL/GenBank/DDBJ whole genome shotgun (WGS) entry which is preliminary data.</text>
</comment>
<evidence type="ECO:0000256" key="3">
    <source>
        <dbReference type="SAM" id="SignalP"/>
    </source>
</evidence>
<feature type="coiled-coil region" evidence="1">
    <location>
        <begin position="179"/>
        <end position="232"/>
    </location>
</feature>
<evidence type="ECO:0000256" key="2">
    <source>
        <dbReference type="SAM" id="MobiDB-lite"/>
    </source>
</evidence>
<feature type="chain" id="PRO_5047337393" evidence="3">
    <location>
        <begin position="24"/>
        <end position="363"/>
    </location>
</feature>
<evidence type="ECO:0000313" key="5">
    <source>
        <dbReference type="EMBL" id="MDW8802303.1"/>
    </source>
</evidence>
<keyword evidence="6" id="KW-1185">Reference proteome</keyword>